<dbReference type="PANTHER" id="PTHR21174:SF0">
    <property type="entry name" value="HD PHOSPHOHYDROLASE FAMILY PROTEIN-RELATED"/>
    <property type="match status" value="1"/>
</dbReference>
<gene>
    <name evidence="1" type="ORF">LEP1GSC059_2689</name>
</gene>
<reference evidence="1 2" key="1">
    <citation type="submission" date="2013-05" db="EMBL/GenBank/DDBJ databases">
        <authorList>
            <person name="Harkins D.M."/>
            <person name="Durkin A.S."/>
            <person name="Brinkac L.M."/>
            <person name="Haft D.H."/>
            <person name="Selengut J.D."/>
            <person name="Sanka R."/>
            <person name="DePew J."/>
            <person name="Purushe J."/>
            <person name="Hartskeerl R.A."/>
            <person name="Ahmed A."/>
            <person name="van der Linden H."/>
            <person name="Goris M.G.A."/>
            <person name="Vinetz J.M."/>
            <person name="Sutton G.G."/>
            <person name="Nierman W.C."/>
            <person name="Fouts D.E."/>
        </authorList>
    </citation>
    <scope>NUCLEOTIDE SEQUENCE [LARGE SCALE GENOMIC DNA]</scope>
    <source>
        <strain evidence="1 2">CZ214</strain>
    </source>
</reference>
<dbReference type="AlphaFoldDB" id="T0GVK2"/>
<name>T0GVK2_9LEPT</name>
<accession>T0GVK2</accession>
<dbReference type="RefSeq" id="WP_017215728.1">
    <property type="nucleotide sequence ID" value="NZ_AKWY02000021.1"/>
</dbReference>
<dbReference type="GeneID" id="70638299"/>
<sequence>MYDSRNSRYDSRLGLHSSYNVIYDVSKNDNEEKSASLAEKRLHSISFPEKKISNCKSQILATKAHLQSNDPDTNLFTDADLSILGQDWNIYSKYYKNIRMEYSIYMDEKYYKGRKKVLNYFLSLEKIYKTNFFYEKFENNTRKNLSIELDMIL</sequence>
<proteinExistence type="predicted"/>
<dbReference type="SUPFAM" id="SSF109604">
    <property type="entry name" value="HD-domain/PDEase-like"/>
    <property type="match status" value="1"/>
</dbReference>
<evidence type="ECO:0000313" key="2">
    <source>
        <dbReference type="Proteomes" id="UP000015442"/>
    </source>
</evidence>
<dbReference type="PIRSF" id="PIRSF035170">
    <property type="entry name" value="HD_phosphohydro"/>
    <property type="match status" value="1"/>
</dbReference>
<dbReference type="Proteomes" id="UP000015442">
    <property type="component" value="Unassembled WGS sequence"/>
</dbReference>
<dbReference type="PANTHER" id="PTHR21174">
    <property type="match status" value="1"/>
</dbReference>
<evidence type="ECO:0000313" key="1">
    <source>
        <dbReference type="EMBL" id="EQA71366.1"/>
    </source>
</evidence>
<dbReference type="EMBL" id="AKWY02000021">
    <property type="protein sequence ID" value="EQA71366.1"/>
    <property type="molecule type" value="Genomic_DNA"/>
</dbReference>
<organism evidence="1 2">
    <name type="scientific">Leptospira noguchii serovar Panama str. CZ214</name>
    <dbReference type="NCBI Taxonomy" id="1001595"/>
    <lineage>
        <taxon>Bacteria</taxon>
        <taxon>Pseudomonadati</taxon>
        <taxon>Spirochaetota</taxon>
        <taxon>Spirochaetia</taxon>
        <taxon>Leptospirales</taxon>
        <taxon>Leptospiraceae</taxon>
        <taxon>Leptospira</taxon>
    </lineage>
</organism>
<comment type="caution">
    <text evidence="1">The sequence shown here is derived from an EMBL/GenBank/DDBJ whole genome shotgun (WGS) entry which is preliminary data.</text>
</comment>
<protein>
    <submittedName>
        <fullName evidence="1">Uncharacterized protein</fullName>
    </submittedName>
</protein>
<dbReference type="InterPro" id="IPR009218">
    <property type="entry name" value="HD_phosphohydro"/>
</dbReference>